<organism evidence="2 3">
    <name type="scientific">Methylosinus trichosporium (strain ATCC 35070 / NCIMB 11131 / UNIQEM 75 / OB3b)</name>
    <dbReference type="NCBI Taxonomy" id="595536"/>
    <lineage>
        <taxon>Bacteria</taxon>
        <taxon>Pseudomonadati</taxon>
        <taxon>Pseudomonadota</taxon>
        <taxon>Alphaproteobacteria</taxon>
        <taxon>Hyphomicrobiales</taxon>
        <taxon>Methylocystaceae</taxon>
        <taxon>Methylosinus</taxon>
    </lineage>
</organism>
<dbReference type="KEGG" id="mtw:CQW49_12390"/>
<keyword evidence="3" id="KW-1185">Reference proteome</keyword>
<feature type="compositionally biased region" description="Basic and acidic residues" evidence="1">
    <location>
        <begin position="94"/>
        <end position="107"/>
    </location>
</feature>
<feature type="region of interest" description="Disordered" evidence="1">
    <location>
        <begin position="84"/>
        <end position="107"/>
    </location>
</feature>
<protein>
    <submittedName>
        <fullName evidence="2">Uncharacterized protein</fullName>
    </submittedName>
</protein>
<name>A0A2D2D0V3_METT3</name>
<dbReference type="Proteomes" id="UP000230709">
    <property type="component" value="Chromosome"/>
</dbReference>
<dbReference type="AlphaFoldDB" id="A0A2D2D0V3"/>
<gene>
    <name evidence="2" type="ORF">CQW49_12390</name>
</gene>
<dbReference type="EMBL" id="CP023737">
    <property type="protein sequence ID" value="ATQ68592.1"/>
    <property type="molecule type" value="Genomic_DNA"/>
</dbReference>
<sequence>MIDITSPRQCDVGAAFRNASFMSEASQSCLDCFAATLEPPVGLGACGSHGDTIRDAHAGTMFAPVFPVFADATHRRGGKFYRSRQMRTAMQKISRQDSDDGRSFHCA</sequence>
<evidence type="ECO:0000256" key="1">
    <source>
        <dbReference type="SAM" id="MobiDB-lite"/>
    </source>
</evidence>
<reference evidence="3" key="1">
    <citation type="submission" date="2017-10" db="EMBL/GenBank/DDBJ databases">
        <title>Completed PacBio SMRT sequence of Methylosinus trichosporium OB3b reveals presence of a third large plasmid.</title>
        <authorList>
            <person name="Charles T.C."/>
            <person name="Lynch M.D.J."/>
            <person name="Heil J.R."/>
            <person name="Cheng J."/>
        </authorList>
    </citation>
    <scope>NUCLEOTIDE SEQUENCE [LARGE SCALE GENOMIC DNA]</scope>
    <source>
        <strain evidence="3">OB3b</strain>
    </source>
</reference>
<evidence type="ECO:0000313" key="3">
    <source>
        <dbReference type="Proteomes" id="UP000230709"/>
    </source>
</evidence>
<accession>A0A2D2D0V3</accession>
<proteinExistence type="predicted"/>
<evidence type="ECO:0000313" key="2">
    <source>
        <dbReference type="EMBL" id="ATQ68592.1"/>
    </source>
</evidence>